<evidence type="ECO:0000313" key="2">
    <source>
        <dbReference type="EMBL" id="KIK24087.1"/>
    </source>
</evidence>
<organism evidence="2 3">
    <name type="scientific">Pisolithus microcarpus 441</name>
    <dbReference type="NCBI Taxonomy" id="765257"/>
    <lineage>
        <taxon>Eukaryota</taxon>
        <taxon>Fungi</taxon>
        <taxon>Dikarya</taxon>
        <taxon>Basidiomycota</taxon>
        <taxon>Agaricomycotina</taxon>
        <taxon>Agaricomycetes</taxon>
        <taxon>Agaricomycetidae</taxon>
        <taxon>Boletales</taxon>
        <taxon>Sclerodermatineae</taxon>
        <taxon>Pisolithaceae</taxon>
        <taxon>Pisolithus</taxon>
    </lineage>
</organism>
<dbReference type="EMBL" id="KN833720">
    <property type="protein sequence ID" value="KIK24087.1"/>
    <property type="molecule type" value="Genomic_DNA"/>
</dbReference>
<accession>A0A0C9ZP43</accession>
<reference evidence="2 3" key="1">
    <citation type="submission" date="2014-04" db="EMBL/GenBank/DDBJ databases">
        <authorList>
            <consortium name="DOE Joint Genome Institute"/>
            <person name="Kuo A."/>
            <person name="Kohler A."/>
            <person name="Costa M.D."/>
            <person name="Nagy L.G."/>
            <person name="Floudas D."/>
            <person name="Copeland A."/>
            <person name="Barry K.W."/>
            <person name="Cichocki N."/>
            <person name="Veneault-Fourrey C."/>
            <person name="LaButti K."/>
            <person name="Lindquist E.A."/>
            <person name="Lipzen A."/>
            <person name="Lundell T."/>
            <person name="Morin E."/>
            <person name="Murat C."/>
            <person name="Sun H."/>
            <person name="Tunlid A."/>
            <person name="Henrissat B."/>
            <person name="Grigoriev I.V."/>
            <person name="Hibbett D.S."/>
            <person name="Martin F."/>
            <person name="Nordberg H.P."/>
            <person name="Cantor M.N."/>
            <person name="Hua S.X."/>
        </authorList>
    </citation>
    <scope>NUCLEOTIDE SEQUENCE [LARGE SCALE GENOMIC DNA]</scope>
    <source>
        <strain evidence="2 3">441</strain>
    </source>
</reference>
<name>A0A0C9ZP43_9AGAM</name>
<evidence type="ECO:0000256" key="1">
    <source>
        <dbReference type="SAM" id="MobiDB-lite"/>
    </source>
</evidence>
<dbReference type="Proteomes" id="UP000054018">
    <property type="component" value="Unassembled WGS sequence"/>
</dbReference>
<gene>
    <name evidence="2" type="ORF">PISMIDRAFT_423061</name>
</gene>
<dbReference type="AlphaFoldDB" id="A0A0C9ZP43"/>
<dbReference type="HOGENOM" id="CLU_1525769_0_0_1"/>
<keyword evidence="3" id="KW-1185">Reference proteome</keyword>
<evidence type="ECO:0000313" key="3">
    <source>
        <dbReference type="Proteomes" id="UP000054018"/>
    </source>
</evidence>
<proteinExistence type="predicted"/>
<feature type="region of interest" description="Disordered" evidence="1">
    <location>
        <begin position="78"/>
        <end position="112"/>
    </location>
</feature>
<reference evidence="3" key="2">
    <citation type="submission" date="2015-01" db="EMBL/GenBank/DDBJ databases">
        <title>Evolutionary Origins and Diversification of the Mycorrhizal Mutualists.</title>
        <authorList>
            <consortium name="DOE Joint Genome Institute"/>
            <consortium name="Mycorrhizal Genomics Consortium"/>
            <person name="Kohler A."/>
            <person name="Kuo A."/>
            <person name="Nagy L.G."/>
            <person name="Floudas D."/>
            <person name="Copeland A."/>
            <person name="Barry K.W."/>
            <person name="Cichocki N."/>
            <person name="Veneault-Fourrey C."/>
            <person name="LaButti K."/>
            <person name="Lindquist E.A."/>
            <person name="Lipzen A."/>
            <person name="Lundell T."/>
            <person name="Morin E."/>
            <person name="Murat C."/>
            <person name="Riley R."/>
            <person name="Ohm R."/>
            <person name="Sun H."/>
            <person name="Tunlid A."/>
            <person name="Henrissat B."/>
            <person name="Grigoriev I.V."/>
            <person name="Hibbett D.S."/>
            <person name="Martin F."/>
        </authorList>
    </citation>
    <scope>NUCLEOTIDE SEQUENCE [LARGE SCALE GENOMIC DNA]</scope>
    <source>
        <strain evidence="3">441</strain>
    </source>
</reference>
<protein>
    <submittedName>
        <fullName evidence="2">Uncharacterized protein</fullName>
    </submittedName>
</protein>
<sequence length="176" mass="20098">MFRETRRTRVVTTRILEGGLKLGDASSTPNGILHGRFPPQLPCLLLRTSPYISCIGLFGDAYDVQYLFVRGPRRYSSQHGMEHTRHSEPINMPERQTNRRLNPPSRPGHRTSEVVLTVDMDRTGSDSSLPSGYNLDASRSSAPHYWSGRTRWVFLRRRQIVCTTSCYSCLTPYHSQ</sequence>